<feature type="transmembrane region" description="Helical" evidence="1">
    <location>
        <begin position="54"/>
        <end position="83"/>
    </location>
</feature>
<sequence>MLASKTLILLPTLTILSIIIFLLMIYLIVDVIKKLNKLKKFKSQKVAVYENKRILFFINAWIYLVMPILFVLAIVTFGLYFVVKSDMTSIVYGIGITLFLGYVIAAFIFLVWGLKLAESALVIAKNHKLAFLNDVISYESIIGVTNDLKRRKIFINYMDENSNLVMQMKLRYHWELKDFLKTLEIKTAFE</sequence>
<protein>
    <submittedName>
        <fullName evidence="2">Uncharacterized protein</fullName>
    </submittedName>
</protein>
<gene>
    <name evidence="2" type="ORF">CXP39_02190</name>
</gene>
<dbReference type="Proteomes" id="UP000233419">
    <property type="component" value="Chromosome"/>
</dbReference>
<evidence type="ECO:0000313" key="2">
    <source>
        <dbReference type="EMBL" id="AUF83601.1"/>
    </source>
</evidence>
<dbReference type="AlphaFoldDB" id="A0A2K9BK19"/>
<dbReference type="OrthoDB" id="392106at2"/>
<evidence type="ECO:0000256" key="1">
    <source>
        <dbReference type="SAM" id="Phobius"/>
    </source>
</evidence>
<evidence type="ECO:0000313" key="3">
    <source>
        <dbReference type="Proteomes" id="UP000233419"/>
    </source>
</evidence>
<dbReference type="RefSeq" id="WP_027048050.1">
    <property type="nucleotide sequence ID" value="NZ_CP025257.1"/>
</dbReference>
<keyword evidence="1" id="KW-0472">Membrane</keyword>
<keyword evidence="1" id="KW-0812">Transmembrane</keyword>
<dbReference type="EMBL" id="CP025257">
    <property type="protein sequence ID" value="AUF83601.1"/>
    <property type="molecule type" value="Genomic_DNA"/>
</dbReference>
<keyword evidence="3" id="KW-1185">Reference proteome</keyword>
<feature type="transmembrane region" description="Helical" evidence="1">
    <location>
        <begin position="89"/>
        <end position="112"/>
    </location>
</feature>
<feature type="transmembrane region" description="Helical" evidence="1">
    <location>
        <begin position="6"/>
        <end position="33"/>
    </location>
</feature>
<name>A0A2K9BK19_9MOLU</name>
<reference evidence="2 3" key="1">
    <citation type="submission" date="2017-12" db="EMBL/GenBank/DDBJ databases">
        <title>Mesoplasma syrphidae YJS, Complete Genome.</title>
        <authorList>
            <person name="Knight T.F."/>
            <person name="Citino T."/>
            <person name="Rubinstein R."/>
            <person name="Neuschaefer Z."/>
        </authorList>
    </citation>
    <scope>NUCLEOTIDE SEQUENCE [LARGE SCALE GENOMIC DNA]</scope>
    <source>
        <strain evidence="2 3">YJS</strain>
    </source>
</reference>
<keyword evidence="1" id="KW-1133">Transmembrane helix</keyword>
<proteinExistence type="predicted"/>
<organism evidence="2 3">
    <name type="scientific">Mesoplasma syrphidae</name>
    <dbReference type="NCBI Taxonomy" id="225999"/>
    <lineage>
        <taxon>Bacteria</taxon>
        <taxon>Bacillati</taxon>
        <taxon>Mycoplasmatota</taxon>
        <taxon>Mollicutes</taxon>
        <taxon>Entomoplasmatales</taxon>
        <taxon>Entomoplasmataceae</taxon>
        <taxon>Mesoplasma</taxon>
    </lineage>
</organism>
<dbReference type="KEGG" id="msyr:CXP39_02190"/>
<accession>A0A2K9BK19</accession>